<protein>
    <submittedName>
        <fullName evidence="2">GDP/UDP-N,N'-diacetylbacillosamine 2-epimerase</fullName>
        <ecNumber evidence="2">3.2.1.184</ecNumber>
    </submittedName>
</protein>
<dbReference type="Gene3D" id="3.40.50.2000">
    <property type="entry name" value="Glycogen Phosphorylase B"/>
    <property type="match status" value="2"/>
</dbReference>
<evidence type="ECO:0000313" key="3">
    <source>
        <dbReference type="Proteomes" id="UP000276437"/>
    </source>
</evidence>
<evidence type="ECO:0000259" key="1">
    <source>
        <dbReference type="Pfam" id="PF02350"/>
    </source>
</evidence>
<dbReference type="Proteomes" id="UP000276437">
    <property type="component" value="Chromosome"/>
</dbReference>
<dbReference type="InterPro" id="IPR020004">
    <property type="entry name" value="UDP-GlcNAc_Epase"/>
</dbReference>
<accession>A0A348AKV4</accession>
<dbReference type="EMBL" id="AP018449">
    <property type="protein sequence ID" value="BBB91702.1"/>
    <property type="molecule type" value="Genomic_DNA"/>
</dbReference>
<dbReference type="InterPro" id="IPR003331">
    <property type="entry name" value="UDP_GlcNAc_Epimerase_2_dom"/>
</dbReference>
<dbReference type="AlphaFoldDB" id="A0A348AKV4"/>
<dbReference type="NCBIfam" id="TIGR03568">
    <property type="entry name" value="NeuC_NnaA"/>
    <property type="match status" value="1"/>
</dbReference>
<name>A0A348AKV4_9FIRM</name>
<dbReference type="KEGG" id="mana:MAMMFC1_02386"/>
<keyword evidence="3" id="KW-1185">Reference proteome</keyword>
<dbReference type="InterPro" id="IPR029767">
    <property type="entry name" value="WecB-like"/>
</dbReference>
<dbReference type="SUPFAM" id="SSF53756">
    <property type="entry name" value="UDP-Glycosyltransferase/glycogen phosphorylase"/>
    <property type="match status" value="1"/>
</dbReference>
<keyword evidence="2" id="KW-0378">Hydrolase</keyword>
<dbReference type="GO" id="GO:0006047">
    <property type="term" value="P:UDP-N-acetylglucosamine metabolic process"/>
    <property type="evidence" value="ECO:0007669"/>
    <property type="project" value="InterPro"/>
</dbReference>
<keyword evidence="2" id="KW-0326">Glycosidase</keyword>
<dbReference type="GO" id="GO:0102388">
    <property type="term" value="F:UDP-N,N'-diacetylbacillosamine 2-epimerase activity"/>
    <property type="evidence" value="ECO:0007669"/>
    <property type="project" value="UniProtKB-EC"/>
</dbReference>
<dbReference type="EC" id="3.2.1.184" evidence="2"/>
<evidence type="ECO:0000313" key="2">
    <source>
        <dbReference type="EMBL" id="BBB91702.1"/>
    </source>
</evidence>
<organism evidence="2 3">
    <name type="scientific">Methylomusa anaerophila</name>
    <dbReference type="NCBI Taxonomy" id="1930071"/>
    <lineage>
        <taxon>Bacteria</taxon>
        <taxon>Bacillati</taxon>
        <taxon>Bacillota</taxon>
        <taxon>Negativicutes</taxon>
        <taxon>Selenomonadales</taxon>
        <taxon>Sporomusaceae</taxon>
        <taxon>Methylomusa</taxon>
    </lineage>
</organism>
<dbReference type="PANTHER" id="PTHR43174:SF3">
    <property type="entry name" value="UDP-N-ACETYLGLUCOSAMINE 2-EPIMERASE"/>
    <property type="match status" value="1"/>
</dbReference>
<dbReference type="Pfam" id="PF02350">
    <property type="entry name" value="Epimerase_2"/>
    <property type="match status" value="1"/>
</dbReference>
<proteinExistence type="predicted"/>
<feature type="domain" description="UDP-N-acetylglucosamine 2-epimerase" evidence="1">
    <location>
        <begin position="30"/>
        <end position="376"/>
    </location>
</feature>
<dbReference type="PANTHER" id="PTHR43174">
    <property type="entry name" value="UDP-N-ACETYLGLUCOSAMINE 2-EPIMERASE"/>
    <property type="match status" value="1"/>
</dbReference>
<reference evidence="2 3" key="1">
    <citation type="journal article" date="2018" name="Int. J. Syst. Evol. Microbiol.">
        <title>Methylomusa anaerophila gen. nov., sp. nov., an anaerobic methanol-utilizing bacterium isolated from a microbial fuel cell.</title>
        <authorList>
            <person name="Amano N."/>
            <person name="Yamamuro A."/>
            <person name="Miyahara M."/>
            <person name="Kouzuma A."/>
            <person name="Abe T."/>
            <person name="Watanabe K."/>
        </authorList>
    </citation>
    <scope>NUCLEOTIDE SEQUENCE [LARGE SCALE GENOMIC DNA]</scope>
    <source>
        <strain evidence="2 3">MMFC1</strain>
    </source>
</reference>
<dbReference type="CDD" id="cd03786">
    <property type="entry name" value="GTB_UDP-GlcNAc_2-Epimerase"/>
    <property type="match status" value="1"/>
</dbReference>
<gene>
    <name evidence="2" type="primary">legG</name>
    <name evidence="2" type="ORF">MAMMFC1_02386</name>
</gene>
<sequence>MVKRMTNRRKICIVTGSRAEYGLLRPLMQEIANDPMLELQIAVTGMHLSNEFGLTYKIIEEDGFTITAKVENLLAGDCAVSIAKSIGLGVIGFADVLARLQPDAVVILGDRFEILAAAQAAMVHRIPIAHIHGGETTEGAIDESIRHSLTKMAHLHFVAAEEYRKRVIQLGEHPDRVFNFGAIGLDNIHQDKLLSKEDFQKAIGFRLAKENFLVTYHPVTLDMRGPHAPMEELLQALDEYPETKVIFTKSNADTGGKVINNLIDEYVNKNPQRCVAFASLGQLRYLSAIRYVDVVIGNSSSGLIEVPAFKKPTVNIGDRQKGRIRAVSVIDCPEVKGDIVKAIQKALSTEFIQQIAAVRSPYGCGDTAVRIKKVLKEIKLDGIIRKQFYDI</sequence>
<dbReference type="RefSeq" id="WP_197723805.1">
    <property type="nucleotide sequence ID" value="NZ_DAINIT010000005.1"/>
</dbReference>